<dbReference type="Gene3D" id="3.30.1120.10">
    <property type="match status" value="1"/>
</dbReference>
<gene>
    <name evidence="4" type="ORF">GCM10023143_10400</name>
</gene>
<dbReference type="PANTHER" id="PTHR43751">
    <property type="entry name" value="SULFATASE"/>
    <property type="match status" value="1"/>
</dbReference>
<evidence type="ECO:0000256" key="1">
    <source>
        <dbReference type="ARBA" id="ARBA00008779"/>
    </source>
</evidence>
<organism evidence="4 5">
    <name type="scientific">Compostibacter hankyongensis</name>
    <dbReference type="NCBI Taxonomy" id="1007089"/>
    <lineage>
        <taxon>Bacteria</taxon>
        <taxon>Pseudomonadati</taxon>
        <taxon>Bacteroidota</taxon>
        <taxon>Chitinophagia</taxon>
        <taxon>Chitinophagales</taxon>
        <taxon>Chitinophagaceae</taxon>
        <taxon>Compostibacter</taxon>
    </lineage>
</organism>
<dbReference type="PANTHER" id="PTHR43751:SF6">
    <property type="entry name" value="N-ACETYLGALACTOSAMINE-6-O-SULFATASE"/>
    <property type="match status" value="1"/>
</dbReference>
<evidence type="ECO:0000313" key="5">
    <source>
        <dbReference type="Proteomes" id="UP001501207"/>
    </source>
</evidence>
<accession>A0ABP8FJH3</accession>
<dbReference type="PROSITE" id="PS00523">
    <property type="entry name" value="SULFATASE_1"/>
    <property type="match status" value="1"/>
</dbReference>
<dbReference type="CDD" id="cd16143">
    <property type="entry name" value="ARS_like"/>
    <property type="match status" value="1"/>
</dbReference>
<evidence type="ECO:0000256" key="2">
    <source>
        <dbReference type="ARBA" id="ARBA00022801"/>
    </source>
</evidence>
<dbReference type="Proteomes" id="UP001501207">
    <property type="component" value="Unassembled WGS sequence"/>
</dbReference>
<evidence type="ECO:0000259" key="3">
    <source>
        <dbReference type="Pfam" id="PF00884"/>
    </source>
</evidence>
<sequence>MIFPDTIQRYLMNKWLFLIFISLLLGQMSCRQKPAAAEKPNIIIIYVDDLGYGDVGCYGAGGVSTPNVDLLASKGLMLTDAHATASTCTPSRFSLLTGSYAFRNDAAILPGDAPLLIRPGTPTLPGMLQKAGYTTAVIGKWHLGLGNGTPQWNGILKPGPTEVGFDYSFIVPATLDRVPTVYVENHRVVNLDAQDTIAVSYEHRIGNLPIGLEHPELLKFKADSQHSGTIVDSISRIGFMSGGRSAWWKDEDIADVLVKQMDAFIRKHQKSPFFLYFSLTDIHVPRAPAYRFKGKSTMGSRGDAIAEMDWSTGAVLKTLDALGLTDNTLVIFTSDNGPVLDDGYDDHAEQLVGAHRPGGPFKGGKYSAFEAGTRVPAIVYWPGKIKPGTSNALVSQVDFFASFAALTGQKLDERDAPDSFNMLDALTGKSDTGRTTLLEEAYTFALRSGAWKYIAPQTRPTPGWMSNKKIPTGLEPFPQLYRLDADTAELHNVREQYPDRTAEMKNTLTKIIQDDGTRPGFKKQNQAANR</sequence>
<dbReference type="InterPro" id="IPR017850">
    <property type="entry name" value="Alkaline_phosphatase_core_sf"/>
</dbReference>
<dbReference type="Pfam" id="PF00884">
    <property type="entry name" value="Sulfatase"/>
    <property type="match status" value="1"/>
</dbReference>
<comment type="caution">
    <text evidence="4">The sequence shown here is derived from an EMBL/GenBank/DDBJ whole genome shotgun (WGS) entry which is preliminary data.</text>
</comment>
<dbReference type="PROSITE" id="PS00149">
    <property type="entry name" value="SULFATASE_2"/>
    <property type="match status" value="1"/>
</dbReference>
<protein>
    <submittedName>
        <fullName evidence="4">Arylsulfatase</fullName>
    </submittedName>
</protein>
<dbReference type="InterPro" id="IPR000917">
    <property type="entry name" value="Sulfatase_N"/>
</dbReference>
<comment type="similarity">
    <text evidence="1">Belongs to the sulfatase family.</text>
</comment>
<dbReference type="Gene3D" id="3.40.720.10">
    <property type="entry name" value="Alkaline Phosphatase, subunit A"/>
    <property type="match status" value="1"/>
</dbReference>
<keyword evidence="5" id="KW-1185">Reference proteome</keyword>
<evidence type="ECO:0000313" key="4">
    <source>
        <dbReference type="EMBL" id="GAA4305242.1"/>
    </source>
</evidence>
<dbReference type="InterPro" id="IPR052701">
    <property type="entry name" value="GAG_Ulvan_Degrading_Sulfatases"/>
</dbReference>
<name>A0ABP8FJH3_9BACT</name>
<reference evidence="5" key="1">
    <citation type="journal article" date="2019" name="Int. J. Syst. Evol. Microbiol.">
        <title>The Global Catalogue of Microorganisms (GCM) 10K type strain sequencing project: providing services to taxonomists for standard genome sequencing and annotation.</title>
        <authorList>
            <consortium name="The Broad Institute Genomics Platform"/>
            <consortium name="The Broad Institute Genome Sequencing Center for Infectious Disease"/>
            <person name="Wu L."/>
            <person name="Ma J."/>
        </authorList>
    </citation>
    <scope>NUCLEOTIDE SEQUENCE [LARGE SCALE GENOMIC DNA]</scope>
    <source>
        <strain evidence="5">JCM 17664</strain>
    </source>
</reference>
<keyword evidence="2" id="KW-0378">Hydrolase</keyword>
<dbReference type="InterPro" id="IPR024607">
    <property type="entry name" value="Sulfatase_CS"/>
</dbReference>
<dbReference type="EMBL" id="BAABFN010000002">
    <property type="protein sequence ID" value="GAA4305242.1"/>
    <property type="molecule type" value="Genomic_DNA"/>
</dbReference>
<feature type="domain" description="Sulfatase N-terminal" evidence="3">
    <location>
        <begin position="40"/>
        <end position="408"/>
    </location>
</feature>
<dbReference type="SUPFAM" id="SSF53649">
    <property type="entry name" value="Alkaline phosphatase-like"/>
    <property type="match status" value="1"/>
</dbReference>
<proteinExistence type="inferred from homology"/>